<dbReference type="GO" id="GO:0003700">
    <property type="term" value="F:DNA-binding transcription factor activity"/>
    <property type="evidence" value="ECO:0007669"/>
    <property type="project" value="InterPro"/>
</dbReference>
<keyword evidence="5" id="KW-1185">Reference proteome</keyword>
<reference evidence="4 5" key="1">
    <citation type="submission" date="2018-03" db="EMBL/GenBank/DDBJ databases">
        <title>Genomic Encyclopedia of Archaeal and Bacterial Type Strains, Phase II (KMG-II): from individual species to whole genera.</title>
        <authorList>
            <person name="Goeker M."/>
        </authorList>
    </citation>
    <scope>NUCLEOTIDE SEQUENCE [LARGE SCALE GENOMIC DNA]</scope>
    <source>
        <strain evidence="4 5">DSM 100346</strain>
    </source>
</reference>
<dbReference type="PROSITE" id="PS52050">
    <property type="entry name" value="WYL"/>
    <property type="match status" value="1"/>
</dbReference>
<dbReference type="Pfam" id="PF25583">
    <property type="entry name" value="WCX"/>
    <property type="match status" value="1"/>
</dbReference>
<dbReference type="OrthoDB" id="9815009at2"/>
<gene>
    <name evidence="4" type="ORF">CLV98_103357</name>
</gene>
<dbReference type="PIRSF" id="PIRSF016838">
    <property type="entry name" value="PafC"/>
    <property type="match status" value="1"/>
</dbReference>
<keyword evidence="2" id="KW-0804">Transcription</keyword>
<evidence type="ECO:0000259" key="3">
    <source>
        <dbReference type="PROSITE" id="PS51000"/>
    </source>
</evidence>
<evidence type="ECO:0000256" key="1">
    <source>
        <dbReference type="ARBA" id="ARBA00023015"/>
    </source>
</evidence>
<dbReference type="InterPro" id="IPR036390">
    <property type="entry name" value="WH_DNA-bd_sf"/>
</dbReference>
<accession>A0A316APC0</accession>
<dbReference type="SUPFAM" id="SSF46785">
    <property type="entry name" value="Winged helix' DNA-binding domain"/>
    <property type="match status" value="1"/>
</dbReference>
<dbReference type="InterPro" id="IPR057727">
    <property type="entry name" value="WCX_dom"/>
</dbReference>
<dbReference type="PANTHER" id="PTHR34580">
    <property type="match status" value="1"/>
</dbReference>
<comment type="caution">
    <text evidence="4">The sequence shown here is derived from an EMBL/GenBank/DDBJ whole genome shotgun (WGS) entry which is preliminary data.</text>
</comment>
<sequence length="312" mass="36048">MNRFDRITAILLQLQSKKVVKAQELADRFEISLRTVYRDMNSLSEAGVPLVAEAGRGYSLVEGYRLPPIHFTTDEARSFIAAEKLVQRYTDHGLAENYQSAISKVKAVLRMSEKDMVNDLENHILVRDLAPNFPTANHLDVLLQSISERRALAIQYLALSTETLTNRIIEPVGIYHEHYKWYVIAYCHLRNEYRNFRTDRMQQITILDQKFELQHAPLTDFLKHQSQTNGKFQQIIISVPLSEATYLTERKYYFGYISEVIKDGQLQLTFLTTNPDYFARWFLALGPNARIVEPASFKSTIRTLIKGIQANL</sequence>
<evidence type="ECO:0000313" key="5">
    <source>
        <dbReference type="Proteomes" id="UP000245880"/>
    </source>
</evidence>
<feature type="domain" description="HTH deoR-type" evidence="3">
    <location>
        <begin position="3"/>
        <end position="58"/>
    </location>
</feature>
<evidence type="ECO:0000256" key="2">
    <source>
        <dbReference type="ARBA" id="ARBA00023163"/>
    </source>
</evidence>
<dbReference type="InterPro" id="IPR001034">
    <property type="entry name" value="DeoR_HTH"/>
</dbReference>
<dbReference type="InterPro" id="IPR051534">
    <property type="entry name" value="CBASS_pafABC_assoc_protein"/>
</dbReference>
<dbReference type="EMBL" id="QGDT01000003">
    <property type="protein sequence ID" value="PWJ58984.1"/>
    <property type="molecule type" value="Genomic_DNA"/>
</dbReference>
<dbReference type="Pfam" id="PF08279">
    <property type="entry name" value="HTH_11"/>
    <property type="match status" value="1"/>
</dbReference>
<dbReference type="GO" id="GO:0003677">
    <property type="term" value="F:DNA binding"/>
    <property type="evidence" value="ECO:0007669"/>
    <property type="project" value="UniProtKB-KW"/>
</dbReference>
<dbReference type="InterPro" id="IPR013196">
    <property type="entry name" value="HTH_11"/>
</dbReference>
<dbReference type="AlphaFoldDB" id="A0A316APC0"/>
<dbReference type="Pfam" id="PF13280">
    <property type="entry name" value="WYL"/>
    <property type="match status" value="1"/>
</dbReference>
<organism evidence="4 5">
    <name type="scientific">Dyadobacter jejuensis</name>
    <dbReference type="NCBI Taxonomy" id="1082580"/>
    <lineage>
        <taxon>Bacteria</taxon>
        <taxon>Pseudomonadati</taxon>
        <taxon>Bacteroidota</taxon>
        <taxon>Cytophagia</taxon>
        <taxon>Cytophagales</taxon>
        <taxon>Spirosomataceae</taxon>
        <taxon>Dyadobacter</taxon>
    </lineage>
</organism>
<dbReference type="RefSeq" id="WP_109673897.1">
    <property type="nucleotide sequence ID" value="NZ_QGDT01000003.1"/>
</dbReference>
<keyword evidence="1" id="KW-0805">Transcription regulation</keyword>
<dbReference type="PROSITE" id="PS51000">
    <property type="entry name" value="HTH_DEOR_2"/>
    <property type="match status" value="1"/>
</dbReference>
<keyword evidence="4" id="KW-0238">DNA-binding</keyword>
<name>A0A316APC0_9BACT</name>
<dbReference type="Proteomes" id="UP000245880">
    <property type="component" value="Unassembled WGS sequence"/>
</dbReference>
<dbReference type="PANTHER" id="PTHR34580:SF3">
    <property type="entry name" value="PROTEIN PAFB"/>
    <property type="match status" value="1"/>
</dbReference>
<proteinExistence type="predicted"/>
<dbReference type="InterPro" id="IPR028349">
    <property type="entry name" value="PafC-like"/>
</dbReference>
<dbReference type="InterPro" id="IPR026881">
    <property type="entry name" value="WYL_dom"/>
</dbReference>
<protein>
    <submittedName>
        <fullName evidence="4">Putative DNA-binding transcriptional regulator YafY</fullName>
    </submittedName>
</protein>
<dbReference type="Gene3D" id="1.10.10.10">
    <property type="entry name" value="Winged helix-like DNA-binding domain superfamily/Winged helix DNA-binding domain"/>
    <property type="match status" value="1"/>
</dbReference>
<evidence type="ECO:0000313" key="4">
    <source>
        <dbReference type="EMBL" id="PWJ58984.1"/>
    </source>
</evidence>
<dbReference type="InterPro" id="IPR036388">
    <property type="entry name" value="WH-like_DNA-bd_sf"/>
</dbReference>